<name>A0A0C2IUE7_THEKT</name>
<sequence length="593" mass="68030">MDRFVEYTSGSHDKRSKLPIVSTLTPPFDGMLVCKKYSKDEKIYHVIKAGEVSPEDKIGSVQKTFVEYFKNRGLKLRANEIMLSCYLSRFSIKILRNSSWLTKMYQDLVYFPASKVVAHPLSFSTLFQIRFFPYIIKQLVDYLVLEEWCRNNIDVNLIDQIDFYSIESLDHSLQKSHVLDELKESHFDSGENMFEDYYLALSQYWDTSSVNSQKMLLQSLFQTFAESPHDSYYNYQRMEFLGDCILKFIVSLVLFVSYSNDHTSTALKKSSLLSNAFFAQLGKHLQVEKFMNANPIYFGKNWCPPGFVVEKDDLDVMQDDLVTHQCISPKPIANAVNSLIGYILISSNISLVYEFLLKLIIHENDGIFKKLRTLNQLTKEFEGLVFDYPNIESIKNDICSVEKIIKYNFTNKNIISQALTHISTINGQPLWSYERLEFLGDSIVGLIITLYLYSSHNQRKAKRISPSIITRLQNALVNNKILGIISAKSSLLKCMKLDLPHMQQALSNFMNCVENIEELTEIHEVPFLGLIKTPSVNQDAPDTCPTIEAIPIPKVAADVLESIMGAVFVDSKCDLVLTAKIFLPFFKPYIRKI</sequence>
<dbReference type="InterPro" id="IPR036389">
    <property type="entry name" value="RNase_III_sf"/>
</dbReference>
<dbReference type="Pfam" id="PF00636">
    <property type="entry name" value="Ribonuclease_3"/>
    <property type="match status" value="2"/>
</dbReference>
<keyword evidence="4" id="KW-1185">Reference proteome</keyword>
<dbReference type="InterPro" id="IPR000999">
    <property type="entry name" value="RNase_III_dom"/>
</dbReference>
<dbReference type="Proteomes" id="UP000031668">
    <property type="component" value="Unassembled WGS sequence"/>
</dbReference>
<evidence type="ECO:0000259" key="2">
    <source>
        <dbReference type="PROSITE" id="PS50142"/>
    </source>
</evidence>
<feature type="domain" description="RNase III" evidence="2">
    <location>
        <begin position="190"/>
        <end position="348"/>
    </location>
</feature>
<feature type="domain" description="RNase III" evidence="2">
    <location>
        <begin position="398"/>
        <end position="572"/>
    </location>
</feature>
<evidence type="ECO:0000313" key="3">
    <source>
        <dbReference type="EMBL" id="KII69024.1"/>
    </source>
</evidence>
<evidence type="ECO:0000256" key="1">
    <source>
        <dbReference type="ARBA" id="ARBA00022801"/>
    </source>
</evidence>
<accession>A0A0C2IUE7</accession>
<keyword evidence="1" id="KW-0378">Hydrolase</keyword>
<dbReference type="PROSITE" id="PS50142">
    <property type="entry name" value="RNASE_3_2"/>
    <property type="match status" value="2"/>
</dbReference>
<dbReference type="PROSITE" id="PS00517">
    <property type="entry name" value="RNASE_3_1"/>
    <property type="match status" value="1"/>
</dbReference>
<dbReference type="GO" id="GO:0006396">
    <property type="term" value="P:RNA processing"/>
    <property type="evidence" value="ECO:0007669"/>
    <property type="project" value="InterPro"/>
</dbReference>
<dbReference type="CDD" id="cd00593">
    <property type="entry name" value="RIBOc"/>
    <property type="match status" value="2"/>
</dbReference>
<comment type="caution">
    <text evidence="3">The sequence shown here is derived from an EMBL/GenBank/DDBJ whole genome shotgun (WGS) entry which is preliminary data.</text>
</comment>
<dbReference type="GO" id="GO:0004525">
    <property type="term" value="F:ribonuclease III activity"/>
    <property type="evidence" value="ECO:0007669"/>
    <property type="project" value="InterPro"/>
</dbReference>
<dbReference type="Gene3D" id="1.10.1520.10">
    <property type="entry name" value="Ribonuclease III domain"/>
    <property type="match status" value="2"/>
</dbReference>
<dbReference type="OrthoDB" id="2392202at2759"/>
<dbReference type="SMART" id="SM00535">
    <property type="entry name" value="RIBOc"/>
    <property type="match status" value="2"/>
</dbReference>
<gene>
    <name evidence="3" type="ORF">RF11_05274</name>
</gene>
<protein>
    <submittedName>
        <fullName evidence="3">Endoribonuclease Dicer 1</fullName>
    </submittedName>
</protein>
<proteinExistence type="predicted"/>
<dbReference type="PANTHER" id="PTHR14950">
    <property type="entry name" value="DICER-RELATED"/>
    <property type="match status" value="1"/>
</dbReference>
<dbReference type="SUPFAM" id="SSF69065">
    <property type="entry name" value="RNase III domain-like"/>
    <property type="match status" value="2"/>
</dbReference>
<evidence type="ECO:0000313" key="4">
    <source>
        <dbReference type="Proteomes" id="UP000031668"/>
    </source>
</evidence>
<dbReference type="EMBL" id="JWZT01002637">
    <property type="protein sequence ID" value="KII69024.1"/>
    <property type="molecule type" value="Genomic_DNA"/>
</dbReference>
<reference evidence="3 4" key="1">
    <citation type="journal article" date="2014" name="Genome Biol. Evol.">
        <title>The genome of the myxosporean Thelohanellus kitauei shows adaptations to nutrient acquisition within its fish host.</title>
        <authorList>
            <person name="Yang Y."/>
            <person name="Xiong J."/>
            <person name="Zhou Z."/>
            <person name="Huo F."/>
            <person name="Miao W."/>
            <person name="Ran C."/>
            <person name="Liu Y."/>
            <person name="Zhang J."/>
            <person name="Feng J."/>
            <person name="Wang M."/>
            <person name="Wang M."/>
            <person name="Wang L."/>
            <person name="Yao B."/>
        </authorList>
    </citation>
    <scope>NUCLEOTIDE SEQUENCE [LARGE SCALE GENOMIC DNA]</scope>
    <source>
        <strain evidence="3">Wuqing</strain>
    </source>
</reference>
<organism evidence="3 4">
    <name type="scientific">Thelohanellus kitauei</name>
    <name type="common">Myxosporean</name>
    <dbReference type="NCBI Taxonomy" id="669202"/>
    <lineage>
        <taxon>Eukaryota</taxon>
        <taxon>Metazoa</taxon>
        <taxon>Cnidaria</taxon>
        <taxon>Myxozoa</taxon>
        <taxon>Myxosporea</taxon>
        <taxon>Bivalvulida</taxon>
        <taxon>Platysporina</taxon>
        <taxon>Myxobolidae</taxon>
        <taxon>Thelohanellus</taxon>
    </lineage>
</organism>
<dbReference type="AlphaFoldDB" id="A0A0C2IUE7"/>
<dbReference type="PANTHER" id="PTHR14950:SF37">
    <property type="entry name" value="ENDORIBONUCLEASE DICER"/>
    <property type="match status" value="1"/>
</dbReference>